<evidence type="ECO:0000256" key="2">
    <source>
        <dbReference type="ARBA" id="ARBA00004496"/>
    </source>
</evidence>
<dbReference type="InterPro" id="IPR037895">
    <property type="entry name" value="NUDCD1"/>
</dbReference>
<dbReference type="PANTHER" id="PTHR21664">
    <property type="entry name" value="CHRONIC MYELOGENOUS LEUKEMIA TUMOR ANTIGEN 66"/>
    <property type="match status" value="1"/>
</dbReference>
<dbReference type="Proteomes" id="UP000728185">
    <property type="component" value="Unassembled WGS sequence"/>
</dbReference>
<name>A0A8E0VJP4_9TREM</name>
<feature type="domain" description="CS" evidence="6">
    <location>
        <begin position="294"/>
        <end position="416"/>
    </location>
</feature>
<evidence type="ECO:0000256" key="4">
    <source>
        <dbReference type="ARBA" id="ARBA00022490"/>
    </source>
</evidence>
<dbReference type="InterPro" id="IPR008978">
    <property type="entry name" value="HSP20-like_chaperone"/>
</dbReference>
<evidence type="ECO:0000259" key="6">
    <source>
        <dbReference type="PROSITE" id="PS51203"/>
    </source>
</evidence>
<protein>
    <recommendedName>
        <fullName evidence="3">NudC domain-containing protein 1</fullName>
    </recommendedName>
</protein>
<comment type="subcellular location">
    <subcellularLocation>
        <location evidence="2">Cytoplasm</location>
    </subcellularLocation>
    <subcellularLocation>
        <location evidence="1">Nucleus</location>
    </subcellularLocation>
</comment>
<dbReference type="PANTHER" id="PTHR21664:SF1">
    <property type="entry name" value="NUDC DOMAIN-CONTAINING PROTEIN 1"/>
    <property type="match status" value="1"/>
</dbReference>
<dbReference type="GO" id="GO:0005634">
    <property type="term" value="C:nucleus"/>
    <property type="evidence" value="ECO:0007669"/>
    <property type="project" value="UniProtKB-SubCell"/>
</dbReference>
<gene>
    <name evidence="7" type="ORF">FBUS_01558</name>
</gene>
<dbReference type="AlphaFoldDB" id="A0A8E0VJP4"/>
<evidence type="ECO:0000256" key="5">
    <source>
        <dbReference type="ARBA" id="ARBA00023242"/>
    </source>
</evidence>
<evidence type="ECO:0000313" key="7">
    <source>
        <dbReference type="EMBL" id="KAA0192019.1"/>
    </source>
</evidence>
<keyword evidence="4" id="KW-0963">Cytoplasm</keyword>
<sequence>MNVSLRPDRRLLDANFESYKLSLEKVPIFKAPVHGTVNFFPLNSSLSKQHLKAYSCQNCLILDPFHPGSVYCILSDGKVFCIKLPENAVNFNSGFSVCEIPHWKEAQSNNQLFASLRFPSNETAVLYDGVKSLFIFDTKYATNNENTGSNTWELISVLHPPLDSCDAILLDACSVDAEDPAAHQVIHCLFGSVVQRPDDLPLMSGSKSAFVTYLDWFTFTFKDSNYLLHRHRKFAAPSFPDYVAFESAVQAVHICADRQFRPIFDSANPAISEDLKSSSEGNPTADEITAECPTTVVPISWSQTNVTDEDKSGSVVISFHLTDAYLPASGSVSKQSVNIAISPRVPSTEEHQSLQVQILHSPAEVKDVPGERTTVLLDQTLYGSVEGDAIWSIDRENKILEVHLNKKHSLHWPRLLYDVVIDQSLIKSNHPIHIASEVETIQDRHTTASGSADENATPTGSLKPAFNVEQLEDVDYAMDQDEDDLVLQRFDGETLKVTHQASLSGHQWLLNVLSDLTSAKSPWTTNGLCIRHDVDGIVWLPRRVNECVTDSHEHSSKKRTDRCHTSCPWEHTCTLQAFGYVLASKRDHRFVSAPPLRSGIPLPFVAVADASKRIYVYRQPLESSGFPDGDMELRRRKVAKTDQSTTEGVVHVAWQHVVCLPDSDEIIGFVALSKPYPSCVACTQNNLYLISLIG</sequence>
<evidence type="ECO:0000256" key="3">
    <source>
        <dbReference type="ARBA" id="ARBA00018915"/>
    </source>
</evidence>
<accession>A0A8E0VJP4</accession>
<organism evidence="7 8">
    <name type="scientific">Fasciolopsis buskii</name>
    <dbReference type="NCBI Taxonomy" id="27845"/>
    <lineage>
        <taxon>Eukaryota</taxon>
        <taxon>Metazoa</taxon>
        <taxon>Spiralia</taxon>
        <taxon>Lophotrochozoa</taxon>
        <taxon>Platyhelminthes</taxon>
        <taxon>Trematoda</taxon>
        <taxon>Digenea</taxon>
        <taxon>Plagiorchiida</taxon>
        <taxon>Echinostomata</taxon>
        <taxon>Echinostomatoidea</taxon>
        <taxon>Fasciolidae</taxon>
        <taxon>Fasciolopsis</taxon>
    </lineage>
</organism>
<dbReference type="SUPFAM" id="SSF49764">
    <property type="entry name" value="HSP20-like chaperones"/>
    <property type="match status" value="1"/>
</dbReference>
<keyword evidence="8" id="KW-1185">Reference proteome</keyword>
<keyword evidence="5" id="KW-0539">Nucleus</keyword>
<proteinExistence type="predicted"/>
<comment type="caution">
    <text evidence="7">The sequence shown here is derived from an EMBL/GenBank/DDBJ whole genome shotgun (WGS) entry which is preliminary data.</text>
</comment>
<dbReference type="GO" id="GO:0005737">
    <property type="term" value="C:cytoplasm"/>
    <property type="evidence" value="ECO:0007669"/>
    <property type="project" value="UniProtKB-SubCell"/>
</dbReference>
<evidence type="ECO:0000256" key="1">
    <source>
        <dbReference type="ARBA" id="ARBA00004123"/>
    </source>
</evidence>
<dbReference type="Gene3D" id="2.60.40.790">
    <property type="match status" value="1"/>
</dbReference>
<dbReference type="OrthoDB" id="428655at2759"/>
<reference evidence="7" key="1">
    <citation type="submission" date="2019-05" db="EMBL/GenBank/DDBJ databases">
        <title>Annotation for the trematode Fasciolopsis buski.</title>
        <authorList>
            <person name="Choi Y.-J."/>
        </authorList>
    </citation>
    <scope>NUCLEOTIDE SEQUENCE</scope>
    <source>
        <strain evidence="7">HT</strain>
        <tissue evidence="7">Whole worm</tissue>
    </source>
</reference>
<dbReference type="InterPro" id="IPR007052">
    <property type="entry name" value="CS_dom"/>
</dbReference>
<dbReference type="EMBL" id="LUCM01005952">
    <property type="protein sequence ID" value="KAA0192019.1"/>
    <property type="molecule type" value="Genomic_DNA"/>
</dbReference>
<evidence type="ECO:0000313" key="8">
    <source>
        <dbReference type="Proteomes" id="UP000728185"/>
    </source>
</evidence>
<dbReference type="PROSITE" id="PS51203">
    <property type="entry name" value="CS"/>
    <property type="match status" value="1"/>
</dbReference>